<dbReference type="EMBL" id="CYGX02000027">
    <property type="protein sequence ID" value="SIT40634.1"/>
    <property type="molecule type" value="Genomic_DNA"/>
</dbReference>
<evidence type="ECO:0000256" key="1">
    <source>
        <dbReference type="ARBA" id="ARBA00023172"/>
    </source>
</evidence>
<dbReference type="AlphaFoldDB" id="A0A1N7RZY5"/>
<dbReference type="InterPro" id="IPR011010">
    <property type="entry name" value="DNA_brk_join_enz"/>
</dbReference>
<accession>A0A1N7RZY5</accession>
<dbReference type="GO" id="GO:0015074">
    <property type="term" value="P:DNA integration"/>
    <property type="evidence" value="ECO:0007669"/>
    <property type="project" value="InterPro"/>
</dbReference>
<dbReference type="Proteomes" id="UP000187012">
    <property type="component" value="Unassembled WGS sequence"/>
</dbReference>
<evidence type="ECO:0008006" key="5">
    <source>
        <dbReference type="Google" id="ProtNLM"/>
    </source>
</evidence>
<feature type="coiled-coil region" evidence="2">
    <location>
        <begin position="407"/>
        <end position="434"/>
    </location>
</feature>
<dbReference type="GO" id="GO:0003677">
    <property type="term" value="F:DNA binding"/>
    <property type="evidence" value="ECO:0007669"/>
    <property type="project" value="InterPro"/>
</dbReference>
<keyword evidence="2" id="KW-0175">Coiled coil</keyword>
<dbReference type="STRING" id="1247936.BN2475_270022"/>
<organism evidence="3 4">
    <name type="scientific">Paraburkholderia ribeironis</name>
    <dbReference type="NCBI Taxonomy" id="1247936"/>
    <lineage>
        <taxon>Bacteria</taxon>
        <taxon>Pseudomonadati</taxon>
        <taxon>Pseudomonadota</taxon>
        <taxon>Betaproteobacteria</taxon>
        <taxon>Burkholderiales</taxon>
        <taxon>Burkholderiaceae</taxon>
        <taxon>Paraburkholderia</taxon>
    </lineage>
</organism>
<dbReference type="InterPro" id="IPR013762">
    <property type="entry name" value="Integrase-like_cat_sf"/>
</dbReference>
<dbReference type="RefSeq" id="WP_094779936.1">
    <property type="nucleotide sequence ID" value="NZ_CYGX02000027.1"/>
</dbReference>
<evidence type="ECO:0000256" key="2">
    <source>
        <dbReference type="SAM" id="Coils"/>
    </source>
</evidence>
<dbReference type="SUPFAM" id="SSF56349">
    <property type="entry name" value="DNA breaking-rejoining enzymes"/>
    <property type="match status" value="1"/>
</dbReference>
<reference evidence="3 4" key="1">
    <citation type="submission" date="2016-12" db="EMBL/GenBank/DDBJ databases">
        <authorList>
            <person name="Song W.-J."/>
            <person name="Kurnit D.M."/>
        </authorList>
    </citation>
    <scope>NUCLEOTIDE SEQUENCE [LARGE SCALE GENOMIC DNA]</scope>
    <source>
        <strain evidence="3 4">STM7296</strain>
    </source>
</reference>
<protein>
    <recommendedName>
        <fullName evidence="5">Tyr recombinase domain-containing protein</fullName>
    </recommendedName>
</protein>
<keyword evidence="1" id="KW-0233">DNA recombination</keyword>
<gene>
    <name evidence="3" type="ORF">BN2475_270022</name>
</gene>
<dbReference type="GO" id="GO:0006310">
    <property type="term" value="P:DNA recombination"/>
    <property type="evidence" value="ECO:0007669"/>
    <property type="project" value="UniProtKB-KW"/>
</dbReference>
<evidence type="ECO:0000313" key="4">
    <source>
        <dbReference type="Proteomes" id="UP000187012"/>
    </source>
</evidence>
<dbReference type="OrthoDB" id="6056902at2"/>
<keyword evidence="4" id="KW-1185">Reference proteome</keyword>
<proteinExistence type="predicted"/>
<name>A0A1N7RZY5_9BURK</name>
<dbReference type="Gene3D" id="1.10.443.10">
    <property type="entry name" value="Intergrase catalytic core"/>
    <property type="match status" value="1"/>
</dbReference>
<sequence length="440" mass="49958">MKASIHKAQRVYVFWVEDGNSRRFPVFRGSTYALLELPTDYCGMVIRKGESEHVSEAAMRTRRDNAVIAAHELHIYLSEKQLPIAEMNDNHLLEFRDWCWKRAMKRPQYRGNQSVAKETTNIRLKEVYELLAWAQGQGRIPSGTIGPVRCGITSTLPVVGLSGLDSDEKELKKYPRIYTRTGRASRLGRVQYRATDDDIAALEDYLEDAGSAADQRLITLIVRIISDTAWRVGSVASLQIHQFARKELAKAEARHATAFDVAPPDQKYGFSKSFSLSWAITYDIANYIEIDRETIIKNTGVNRKLLEGRIFLNPTSGLPFNYHSLSDRIAKRFRNVGAGKGAGAHGVRRKTGTRIAREEIEFRRKHGLSMQREDVVDAIAQRLGQNSKTAYQFYVEANAMMSGYTVESEQRDQLEACRNEIAALRAKLSELQRQKPSKKR</sequence>
<evidence type="ECO:0000313" key="3">
    <source>
        <dbReference type="EMBL" id="SIT40634.1"/>
    </source>
</evidence>